<keyword evidence="3" id="KW-1185">Reference proteome</keyword>
<comment type="caution">
    <text evidence="2">The sequence shown here is derived from an EMBL/GenBank/DDBJ whole genome shotgun (WGS) entry which is preliminary data.</text>
</comment>
<accession>A0A8H8DI90</accession>
<dbReference type="AlphaFoldDB" id="A0A8H8DI90"/>
<organism evidence="2 3">
    <name type="scientific">Olpidium bornovanus</name>
    <dbReference type="NCBI Taxonomy" id="278681"/>
    <lineage>
        <taxon>Eukaryota</taxon>
        <taxon>Fungi</taxon>
        <taxon>Fungi incertae sedis</taxon>
        <taxon>Olpidiomycota</taxon>
        <taxon>Olpidiomycotina</taxon>
        <taxon>Olpidiomycetes</taxon>
        <taxon>Olpidiales</taxon>
        <taxon>Olpidiaceae</taxon>
        <taxon>Olpidium</taxon>
    </lineage>
</organism>
<feature type="region of interest" description="Disordered" evidence="1">
    <location>
        <begin position="121"/>
        <end position="142"/>
    </location>
</feature>
<evidence type="ECO:0000313" key="3">
    <source>
        <dbReference type="Proteomes" id="UP000673691"/>
    </source>
</evidence>
<dbReference type="EMBL" id="JAEFCI010006554">
    <property type="protein sequence ID" value="KAG5459609.1"/>
    <property type="molecule type" value="Genomic_DNA"/>
</dbReference>
<name>A0A8H8DI90_9FUNG</name>
<evidence type="ECO:0000313" key="2">
    <source>
        <dbReference type="EMBL" id="KAG5459609.1"/>
    </source>
</evidence>
<sequence length="142" mass="15750">MTTAGGKEGKEAFSADPTRFSRLVAASDQLARLLPCPSRAPRDSRFPPVLLCFLPRRRHGHPFCPPEPALRSGDGPGRTRRRRLITYAQRQRRRSNRAAVCKRARGRLNMTAFSALAESEIQAEGTHSGEAGAGEVRQNDLW</sequence>
<reference evidence="2 3" key="1">
    <citation type="journal article" name="Sci. Rep.">
        <title>Genome-scale phylogenetic analyses confirm Olpidium as the closest living zoosporic fungus to the non-flagellated, terrestrial fungi.</title>
        <authorList>
            <person name="Chang Y."/>
            <person name="Rochon D."/>
            <person name="Sekimoto S."/>
            <person name="Wang Y."/>
            <person name="Chovatia M."/>
            <person name="Sandor L."/>
            <person name="Salamov A."/>
            <person name="Grigoriev I.V."/>
            <person name="Stajich J.E."/>
            <person name="Spatafora J.W."/>
        </authorList>
    </citation>
    <scope>NUCLEOTIDE SEQUENCE [LARGE SCALE GENOMIC DNA]</scope>
    <source>
        <strain evidence="2">S191</strain>
    </source>
</reference>
<dbReference type="Proteomes" id="UP000673691">
    <property type="component" value="Unassembled WGS sequence"/>
</dbReference>
<protein>
    <submittedName>
        <fullName evidence="2">Uncharacterized protein</fullName>
    </submittedName>
</protein>
<evidence type="ECO:0000256" key="1">
    <source>
        <dbReference type="SAM" id="MobiDB-lite"/>
    </source>
</evidence>
<gene>
    <name evidence="2" type="ORF">BJ554DRAFT_8449</name>
</gene>
<proteinExistence type="predicted"/>